<accession>A0A1C4H5Q0</accession>
<sequence length="416" mass="47099">MGYKSISTESHASSSIIPPADFAEQEYQRRLQFPSTIPTDIILDGSHKIFTVLIPESVTLISDILHRETAVEHTWLALPGVARKAYIGELLTEELLSTNQMEGVRSTRKEVEAALQSVDNPLSHTRFSEFAKLYSSISGSEHSKLPETLNDVRSIYDQVVDGELSDNNKPDGELFRKSHVGIYDEANGREIHSGLPTEARIQTALTQMLAFMRTEDVSPLLKAIICHYTFEYIHPFYDGNGRTGRFLLTLQLREYLSAPTALSLGPVIAENKHAYYKAFEDAENPLNCSEISFFVLQMLRFIQIAQRRFNDNLNEKELALNTATNAMIHYAAEQRLDPMSTDILSILIQQRLFLRREAELTRAMLAGYENVGQARIRSKLELLTRKDLISTVGKRPICYQLSNHACELFGIETRNL</sequence>
<protein>
    <submittedName>
        <fullName evidence="4">Fic family protein</fullName>
    </submittedName>
</protein>
<dbReference type="InterPro" id="IPR003812">
    <property type="entry name" value="Fido"/>
</dbReference>
<gene>
    <name evidence="4" type="ORF">GA0061077_1140</name>
</gene>
<keyword evidence="2" id="KW-0547">Nucleotide-binding</keyword>
<evidence type="ECO:0000313" key="4">
    <source>
        <dbReference type="EMBL" id="SCC80309.1"/>
    </source>
</evidence>
<dbReference type="PANTHER" id="PTHR13504">
    <property type="entry name" value="FIDO DOMAIN-CONTAINING PROTEIN DDB_G0283145"/>
    <property type="match status" value="1"/>
</dbReference>
<dbReference type="PANTHER" id="PTHR13504:SF40">
    <property type="entry name" value="FIDO DOMAIN-CONTAINING PROTEIN"/>
    <property type="match status" value="1"/>
</dbReference>
<dbReference type="GO" id="GO:0005524">
    <property type="term" value="F:ATP binding"/>
    <property type="evidence" value="ECO:0007669"/>
    <property type="project" value="UniProtKB-KW"/>
</dbReference>
<dbReference type="InterPro" id="IPR040198">
    <property type="entry name" value="Fido_containing"/>
</dbReference>
<evidence type="ECO:0000259" key="3">
    <source>
        <dbReference type="PROSITE" id="PS51459"/>
    </source>
</evidence>
<reference evidence="5" key="1">
    <citation type="submission" date="2016-08" db="EMBL/GenBank/DDBJ databases">
        <authorList>
            <person name="Varghese N."/>
            <person name="Submissions Spin"/>
        </authorList>
    </citation>
    <scope>NUCLEOTIDE SEQUENCE [LARGE SCALE GENOMIC DNA]</scope>
    <source>
        <strain evidence="5">R-52791</strain>
    </source>
</reference>
<dbReference type="AlphaFoldDB" id="A0A1C4H5Q0"/>
<feature type="domain" description="Fido" evidence="3">
    <location>
        <begin position="147"/>
        <end position="297"/>
    </location>
</feature>
<proteinExistence type="predicted"/>
<dbReference type="PROSITE" id="PS51459">
    <property type="entry name" value="FIDO"/>
    <property type="match status" value="1"/>
</dbReference>
<keyword evidence="5" id="KW-1185">Reference proteome</keyword>
<dbReference type="InterPro" id="IPR036597">
    <property type="entry name" value="Fido-like_dom_sf"/>
</dbReference>
<dbReference type="Proteomes" id="UP000242610">
    <property type="component" value="Unassembled WGS sequence"/>
</dbReference>
<dbReference type="Pfam" id="PF02661">
    <property type="entry name" value="Fic"/>
    <property type="match status" value="1"/>
</dbReference>
<feature type="binding site" evidence="2">
    <location>
        <begin position="275"/>
        <end position="276"/>
    </location>
    <ligand>
        <name>ATP</name>
        <dbReference type="ChEBI" id="CHEBI:30616"/>
    </ligand>
</feature>
<dbReference type="SUPFAM" id="SSF140931">
    <property type="entry name" value="Fic-like"/>
    <property type="match status" value="1"/>
</dbReference>
<keyword evidence="2" id="KW-0067">ATP-binding</keyword>
<dbReference type="STRING" id="1505727.GA0061077_1140"/>
<dbReference type="Gene3D" id="1.10.3290.10">
    <property type="entry name" value="Fido-like domain"/>
    <property type="match status" value="1"/>
</dbReference>
<feature type="binding site" evidence="2">
    <location>
        <begin position="238"/>
        <end position="245"/>
    </location>
    <ligand>
        <name>ATP</name>
        <dbReference type="ChEBI" id="CHEBI:30616"/>
    </ligand>
</feature>
<dbReference type="EMBL" id="FMBL01000003">
    <property type="protein sequence ID" value="SCC80309.1"/>
    <property type="molecule type" value="Genomic_DNA"/>
</dbReference>
<dbReference type="RefSeq" id="WP_159426924.1">
    <property type="nucleotide sequence ID" value="NZ_FMBL01000003.1"/>
</dbReference>
<organism evidence="4 5">
    <name type="scientific">Bifidobacterium commune</name>
    <dbReference type="NCBI Taxonomy" id="1505727"/>
    <lineage>
        <taxon>Bacteria</taxon>
        <taxon>Bacillati</taxon>
        <taxon>Actinomycetota</taxon>
        <taxon>Actinomycetes</taxon>
        <taxon>Bifidobacteriales</taxon>
        <taxon>Bifidobacteriaceae</taxon>
        <taxon>Bifidobacterium</taxon>
    </lineage>
</organism>
<name>A0A1C4H5Q0_9BIFI</name>
<evidence type="ECO:0000256" key="1">
    <source>
        <dbReference type="PIRSR" id="PIRSR640198-1"/>
    </source>
</evidence>
<evidence type="ECO:0000256" key="2">
    <source>
        <dbReference type="PIRSR" id="PIRSR640198-2"/>
    </source>
</evidence>
<dbReference type="OrthoDB" id="9813719at2"/>
<evidence type="ECO:0000313" key="5">
    <source>
        <dbReference type="Proteomes" id="UP000242610"/>
    </source>
</evidence>
<feature type="active site" evidence="1">
    <location>
        <position position="234"/>
    </location>
</feature>